<comment type="caution">
    <text evidence="17">The sequence shown here is derived from an EMBL/GenBank/DDBJ whole genome shotgun (WGS) entry which is preliminary data.</text>
</comment>
<dbReference type="Proteomes" id="UP000294662">
    <property type="component" value="Unassembled WGS sequence"/>
</dbReference>
<dbReference type="OrthoDB" id="9808460at2"/>
<dbReference type="UniPathway" id="UPA00109">
    <property type="reaction ID" value="UER00185"/>
</dbReference>
<dbReference type="PANTHER" id="PTHR11406:SF23">
    <property type="entry name" value="PHOSPHOGLYCERATE KINASE 1, CHLOROPLASTIC-RELATED"/>
    <property type="match status" value="1"/>
</dbReference>
<dbReference type="HAMAP" id="MF_00145">
    <property type="entry name" value="Phosphoglyc_kinase"/>
    <property type="match status" value="1"/>
</dbReference>
<comment type="catalytic activity">
    <reaction evidence="1 13 16">
        <text>(2R)-3-phosphoglycerate + ATP = (2R)-3-phospho-glyceroyl phosphate + ADP</text>
        <dbReference type="Rhea" id="RHEA:14801"/>
        <dbReference type="ChEBI" id="CHEBI:30616"/>
        <dbReference type="ChEBI" id="CHEBI:57604"/>
        <dbReference type="ChEBI" id="CHEBI:58272"/>
        <dbReference type="ChEBI" id="CHEBI:456216"/>
        <dbReference type="EC" id="2.7.2.3"/>
    </reaction>
</comment>
<evidence type="ECO:0000313" key="18">
    <source>
        <dbReference type="Proteomes" id="UP000294662"/>
    </source>
</evidence>
<dbReference type="GO" id="GO:0005524">
    <property type="term" value="F:ATP binding"/>
    <property type="evidence" value="ECO:0007669"/>
    <property type="project" value="UniProtKB-KW"/>
</dbReference>
<dbReference type="InterPro" id="IPR036043">
    <property type="entry name" value="Phosphoglycerate_kinase_sf"/>
</dbReference>
<keyword evidence="18" id="KW-1185">Reference proteome</keyword>
<dbReference type="InterPro" id="IPR001576">
    <property type="entry name" value="Phosphoglycerate_kinase"/>
</dbReference>
<evidence type="ECO:0000256" key="15">
    <source>
        <dbReference type="PIRSR" id="PIRSR000724-2"/>
    </source>
</evidence>
<evidence type="ECO:0000256" key="6">
    <source>
        <dbReference type="ARBA" id="ARBA00016471"/>
    </source>
</evidence>
<evidence type="ECO:0000256" key="16">
    <source>
        <dbReference type="RuleBase" id="RU000532"/>
    </source>
</evidence>
<feature type="binding site" evidence="13 15">
    <location>
        <position position="201"/>
    </location>
    <ligand>
        <name>ATP</name>
        <dbReference type="ChEBI" id="CHEBI:30616"/>
    </ligand>
</feature>
<reference evidence="17 18" key="1">
    <citation type="submission" date="2019-03" db="EMBL/GenBank/DDBJ databases">
        <authorList>
            <person name="Zhang S."/>
        </authorList>
    </citation>
    <scope>NUCLEOTIDE SEQUENCE [LARGE SCALE GENOMIC DNA]</scope>
    <source>
        <strain evidence="17 18">S4J41</strain>
    </source>
</reference>
<keyword evidence="7 13" id="KW-0963">Cytoplasm</keyword>
<evidence type="ECO:0000256" key="12">
    <source>
        <dbReference type="ARBA" id="ARBA00023152"/>
    </source>
</evidence>
<dbReference type="GO" id="GO:0043531">
    <property type="term" value="F:ADP binding"/>
    <property type="evidence" value="ECO:0007669"/>
    <property type="project" value="TreeGrafter"/>
</dbReference>
<organism evidence="17 18">
    <name type="scientific">Antarcticimicrobium sediminis</name>
    <dbReference type="NCBI Taxonomy" id="2546227"/>
    <lineage>
        <taxon>Bacteria</taxon>
        <taxon>Pseudomonadati</taxon>
        <taxon>Pseudomonadota</taxon>
        <taxon>Alphaproteobacteria</taxon>
        <taxon>Rhodobacterales</taxon>
        <taxon>Paracoccaceae</taxon>
        <taxon>Antarcticimicrobium</taxon>
    </lineage>
</organism>
<comment type="subcellular location">
    <subcellularLocation>
        <location evidence="13">Cytoplasm</location>
    </subcellularLocation>
</comment>
<evidence type="ECO:0000256" key="4">
    <source>
        <dbReference type="ARBA" id="ARBA00011245"/>
    </source>
</evidence>
<keyword evidence="11 13" id="KW-0067">ATP-binding</keyword>
<feature type="binding site" evidence="14">
    <location>
        <position position="118"/>
    </location>
    <ligand>
        <name>(2R)-3-phosphoglycerate</name>
        <dbReference type="ChEBI" id="CHEBI:58272"/>
    </ligand>
</feature>
<dbReference type="Gene3D" id="3.40.50.1260">
    <property type="entry name" value="Phosphoglycerate kinase, N-terminal domain"/>
    <property type="match status" value="2"/>
</dbReference>
<dbReference type="EC" id="2.7.2.3" evidence="5 13"/>
<evidence type="ECO:0000256" key="13">
    <source>
        <dbReference type="HAMAP-Rule" id="MF_00145"/>
    </source>
</evidence>
<dbReference type="Pfam" id="PF00162">
    <property type="entry name" value="PGK"/>
    <property type="match status" value="1"/>
</dbReference>
<feature type="binding site" evidence="14">
    <location>
        <position position="36"/>
    </location>
    <ligand>
        <name>(2R)-3-phosphoglycerate</name>
        <dbReference type="ChEBI" id="CHEBI:58272"/>
    </ligand>
</feature>
<evidence type="ECO:0000256" key="2">
    <source>
        <dbReference type="ARBA" id="ARBA00004838"/>
    </source>
</evidence>
<accession>A0A4R5EZP2</accession>
<dbReference type="FunFam" id="3.40.50.1260:FF:000031">
    <property type="entry name" value="Phosphoglycerate kinase 1"/>
    <property type="match status" value="1"/>
</dbReference>
<dbReference type="InterPro" id="IPR015911">
    <property type="entry name" value="Phosphoglycerate_kinase_CS"/>
</dbReference>
<feature type="binding site" evidence="13 15">
    <location>
        <position position="323"/>
    </location>
    <ligand>
        <name>ATP</name>
        <dbReference type="ChEBI" id="CHEBI:30616"/>
    </ligand>
</feature>
<dbReference type="InterPro" id="IPR015824">
    <property type="entry name" value="Phosphoglycerate_kinase_N"/>
</dbReference>
<comment type="pathway">
    <text evidence="2 13">Carbohydrate degradation; glycolysis; pyruvate from D-glyceraldehyde 3-phosphate: step 2/5.</text>
</comment>
<feature type="binding site" evidence="13">
    <location>
        <position position="36"/>
    </location>
    <ligand>
        <name>substrate</name>
    </ligand>
</feature>
<protein>
    <recommendedName>
        <fullName evidence="6 13">Phosphoglycerate kinase</fullName>
        <ecNumber evidence="5 13">2.7.2.3</ecNumber>
    </recommendedName>
</protein>
<feature type="binding site" evidence="13 14">
    <location>
        <begin position="21"/>
        <end position="23"/>
    </location>
    <ligand>
        <name>substrate</name>
    </ligand>
</feature>
<feature type="binding site" evidence="13">
    <location>
        <position position="118"/>
    </location>
    <ligand>
        <name>substrate</name>
    </ligand>
</feature>
<gene>
    <name evidence="13" type="primary">pgk</name>
    <name evidence="17" type="ORF">E1B25_05210</name>
</gene>
<keyword evidence="9 13" id="KW-0547">Nucleotide-binding</keyword>
<dbReference type="PIRSF" id="PIRSF000724">
    <property type="entry name" value="Pgk"/>
    <property type="match status" value="1"/>
</dbReference>
<feature type="binding site" evidence="13 14">
    <location>
        <begin position="59"/>
        <end position="62"/>
    </location>
    <ligand>
        <name>substrate</name>
    </ligand>
</feature>
<comment type="caution">
    <text evidence="13">Lacks conserved residue(s) required for the propagation of feature annotation.</text>
</comment>
<dbReference type="PRINTS" id="PR00477">
    <property type="entry name" value="PHGLYCKINASE"/>
</dbReference>
<evidence type="ECO:0000313" key="17">
    <source>
        <dbReference type="EMBL" id="TDE40350.1"/>
    </source>
</evidence>
<keyword evidence="10 13" id="KW-0418">Kinase</keyword>
<dbReference type="GO" id="GO:0005829">
    <property type="term" value="C:cytosol"/>
    <property type="evidence" value="ECO:0007669"/>
    <property type="project" value="TreeGrafter"/>
</dbReference>
<feature type="binding site" evidence="14">
    <location>
        <position position="151"/>
    </location>
    <ligand>
        <name>(2R)-3-phosphoglycerate</name>
        <dbReference type="ChEBI" id="CHEBI:58272"/>
    </ligand>
</feature>
<dbReference type="GO" id="GO:0006096">
    <property type="term" value="P:glycolytic process"/>
    <property type="evidence" value="ECO:0007669"/>
    <property type="project" value="UniProtKB-UniRule"/>
</dbReference>
<name>A0A4R5EZP2_9RHOB</name>
<dbReference type="EMBL" id="SMFP01000002">
    <property type="protein sequence ID" value="TDE40350.1"/>
    <property type="molecule type" value="Genomic_DNA"/>
</dbReference>
<dbReference type="GO" id="GO:0004618">
    <property type="term" value="F:phosphoglycerate kinase activity"/>
    <property type="evidence" value="ECO:0007669"/>
    <property type="project" value="UniProtKB-UniRule"/>
</dbReference>
<evidence type="ECO:0000256" key="10">
    <source>
        <dbReference type="ARBA" id="ARBA00022777"/>
    </source>
</evidence>
<comment type="subunit">
    <text evidence="4 13">Monomer.</text>
</comment>
<evidence type="ECO:0000256" key="9">
    <source>
        <dbReference type="ARBA" id="ARBA00022741"/>
    </source>
</evidence>
<dbReference type="AlphaFoldDB" id="A0A4R5EZP2"/>
<dbReference type="SUPFAM" id="SSF53748">
    <property type="entry name" value="Phosphoglycerate kinase"/>
    <property type="match status" value="1"/>
</dbReference>
<dbReference type="RefSeq" id="WP_132827607.1">
    <property type="nucleotide sequence ID" value="NZ_SMFP01000002.1"/>
</dbReference>
<dbReference type="PROSITE" id="PS00111">
    <property type="entry name" value="PGLYCERATE_KINASE"/>
    <property type="match status" value="1"/>
</dbReference>
<dbReference type="PANTHER" id="PTHR11406">
    <property type="entry name" value="PHOSPHOGLYCERATE KINASE"/>
    <property type="match status" value="1"/>
</dbReference>
<dbReference type="GO" id="GO:0006094">
    <property type="term" value="P:gluconeogenesis"/>
    <property type="evidence" value="ECO:0007669"/>
    <property type="project" value="TreeGrafter"/>
</dbReference>
<evidence type="ECO:0000256" key="8">
    <source>
        <dbReference type="ARBA" id="ARBA00022679"/>
    </source>
</evidence>
<proteinExistence type="inferred from homology"/>
<sequence>MGWNTLDDMDLRGKRVLVRVDVNVPIENGAVTDDTRIRRLAPTLNDIRNAGGTPILLSHFGRPKGKREPELSLLPLIPTLEAAFDAPVVFCADCRGPAAEAALSALEQDSILMLENTRFHPGEEQNCADLAAEIAALADVYCNDAFSVAHRAHVSTEGLARLLPSCAGRLMQAELEALEAALGTPQRPVVAVVGGAKVSSKLELLGNLVEKVDHLIIGGGMANTFLAAQGIDVGKSLCEHDMSDIAAQILTKADKTGCAVLLPSDVVVAREFRAGAAHEIVAANACPSDAMILDAGPETVARIADVLEHAKTLIWNGPMGAFEIAPFDAATNAAARKAADLTRDGQLISVAGGGDTVSALNQAGAADSFTYISTAGGAFLEWMEGKVLPGVDVLLRKHAEPATA</sequence>
<feature type="binding site" evidence="13 15">
    <location>
        <begin position="353"/>
        <end position="356"/>
    </location>
    <ligand>
        <name>ATP</name>
        <dbReference type="ChEBI" id="CHEBI:30616"/>
    </ligand>
</feature>
<keyword evidence="12 13" id="KW-0324">Glycolysis</keyword>
<evidence type="ECO:0000256" key="5">
    <source>
        <dbReference type="ARBA" id="ARBA00013061"/>
    </source>
</evidence>
<evidence type="ECO:0000256" key="14">
    <source>
        <dbReference type="PIRSR" id="PIRSR000724-1"/>
    </source>
</evidence>
<comment type="similarity">
    <text evidence="3 13 16">Belongs to the phosphoglycerate kinase family.</text>
</comment>
<keyword evidence="8 13" id="KW-0808">Transferase</keyword>
<evidence type="ECO:0000256" key="7">
    <source>
        <dbReference type="ARBA" id="ARBA00022490"/>
    </source>
</evidence>
<evidence type="ECO:0000256" key="3">
    <source>
        <dbReference type="ARBA" id="ARBA00008982"/>
    </source>
</evidence>
<evidence type="ECO:0000256" key="11">
    <source>
        <dbReference type="ARBA" id="ARBA00022840"/>
    </source>
</evidence>
<dbReference type="FunFam" id="3.40.50.1260:FF:000006">
    <property type="entry name" value="Phosphoglycerate kinase"/>
    <property type="match status" value="1"/>
</dbReference>
<feature type="binding site" evidence="13">
    <location>
        <position position="151"/>
    </location>
    <ligand>
        <name>substrate</name>
    </ligand>
</feature>
<evidence type="ECO:0000256" key="1">
    <source>
        <dbReference type="ARBA" id="ARBA00000642"/>
    </source>
</evidence>